<comment type="function">
    <text evidence="1 9">Binds 5S rRNA, forms part of the central protuberance of the 50S subunit.</text>
</comment>
<evidence type="ECO:0000259" key="12">
    <source>
        <dbReference type="Pfam" id="PF00673"/>
    </source>
</evidence>
<dbReference type="GO" id="GO:0009507">
    <property type="term" value="C:chloroplast"/>
    <property type="evidence" value="ECO:0007669"/>
    <property type="project" value="UniProtKB-SubCell"/>
</dbReference>
<dbReference type="InterPro" id="IPR022803">
    <property type="entry name" value="Ribosomal_uL5_dom_sf"/>
</dbReference>
<dbReference type="FunFam" id="3.30.1440.10:FF:000001">
    <property type="entry name" value="50S ribosomal protein L5"/>
    <property type="match status" value="1"/>
</dbReference>
<dbReference type="Pfam" id="PF00673">
    <property type="entry name" value="Ribosomal_L5_C"/>
    <property type="match status" value="2"/>
</dbReference>
<accession>A0A166QGV3</accession>
<dbReference type="Gene3D" id="3.30.1440.10">
    <property type="match status" value="2"/>
</dbReference>
<dbReference type="GO" id="GO:0006412">
    <property type="term" value="P:translation"/>
    <property type="evidence" value="ECO:0007669"/>
    <property type="project" value="UniProtKB-UniRule"/>
</dbReference>
<dbReference type="GO" id="GO:1990904">
    <property type="term" value="C:ribonucleoprotein complex"/>
    <property type="evidence" value="ECO:0007669"/>
    <property type="project" value="UniProtKB-KW"/>
</dbReference>
<proteinExistence type="inferred from homology"/>
<comment type="subcellular location">
    <subcellularLocation>
        <location evidence="2 9">Plastid</location>
        <location evidence="2 9">Chloroplast</location>
    </subcellularLocation>
</comment>
<dbReference type="GeneID" id="27908573"/>
<geneLocation type="chloroplast" evidence="13"/>
<feature type="domain" description="Large ribosomal subunit protein uL5 N-terminal" evidence="11">
    <location>
        <begin position="25"/>
        <end position="81"/>
    </location>
</feature>
<feature type="domain" description="Large ribosomal subunit protein uL5 C-terminal" evidence="12">
    <location>
        <begin position="85"/>
        <end position="113"/>
    </location>
</feature>
<dbReference type="InterPro" id="IPR031309">
    <property type="entry name" value="Ribosomal_uL5_C"/>
</dbReference>
<dbReference type="HAMAP" id="MF_01333_B">
    <property type="entry name" value="Ribosomal_uL5_B"/>
    <property type="match status" value="1"/>
</dbReference>
<evidence type="ECO:0000259" key="11">
    <source>
        <dbReference type="Pfam" id="PF00281"/>
    </source>
</evidence>
<dbReference type="InterPro" id="IPR031310">
    <property type="entry name" value="Ribosomal_uL5_N"/>
</dbReference>
<sequence length="213" mass="24195">MIQRLKNFYLNDVVPKLKKQFEYTNIHQVPEVKKIVINRGLGEGSQNAKTLDSSLKEVSIIAGQRGIVTRSKKAIAGFKVREDMPVGISVTLRGEKMYGFLDRLINLALPKVREDMPVGISVTLRGEKMYGFLDRLINLALPRIRDFQGINSKSFDGHGNYSLGLEEQLMFPEIDYDKIEQLQGMDISIITNSKTDEEGYALLKELGMPFRRK</sequence>
<dbReference type="AlphaFoldDB" id="A0A166QGV3"/>
<dbReference type="SUPFAM" id="SSF55282">
    <property type="entry name" value="RL5-like"/>
    <property type="match status" value="2"/>
</dbReference>
<dbReference type="PANTHER" id="PTHR11994">
    <property type="entry name" value="60S RIBOSOMAL PROTEIN L11-RELATED"/>
    <property type="match status" value="1"/>
</dbReference>
<keyword evidence="9" id="KW-0699">rRNA-binding</keyword>
<keyword evidence="9" id="KW-0694">RNA-binding</keyword>
<name>A0A166QGV3_9CHLO</name>
<dbReference type="InterPro" id="IPR020929">
    <property type="entry name" value="Ribosomal_uL5_CS"/>
</dbReference>
<keyword evidence="13" id="KW-0934">Plastid</keyword>
<reference evidence="13" key="1">
    <citation type="journal article" date="2016" name="Genome Announc.">
        <title>Complete Chloroplast Genome Sequence of Phagomixotrophic Green Alga Cymbomonas tetramitiformis.</title>
        <authorList>
            <person name="Satjarak A."/>
            <person name="Paasch A.E."/>
            <person name="Graham L.E."/>
            <person name="Kim E."/>
        </authorList>
    </citation>
    <scope>NUCLEOTIDE SEQUENCE</scope>
    <source>
        <strain evidence="13">PLY262</strain>
    </source>
</reference>
<keyword evidence="5 13" id="KW-0150">Chloroplast</keyword>
<dbReference type="GO" id="GO:0003735">
    <property type="term" value="F:structural constituent of ribosome"/>
    <property type="evidence" value="ECO:0007669"/>
    <property type="project" value="InterPro"/>
</dbReference>
<dbReference type="GO" id="GO:0019843">
    <property type="term" value="F:rRNA binding"/>
    <property type="evidence" value="ECO:0007669"/>
    <property type="project" value="UniProtKB-UniRule"/>
</dbReference>
<evidence type="ECO:0000256" key="10">
    <source>
        <dbReference type="RuleBase" id="RU003930"/>
    </source>
</evidence>
<dbReference type="PIRSF" id="PIRSF002161">
    <property type="entry name" value="Ribosomal_L5"/>
    <property type="match status" value="1"/>
</dbReference>
<evidence type="ECO:0000256" key="7">
    <source>
        <dbReference type="ARBA" id="ARBA00023274"/>
    </source>
</evidence>
<comment type="similarity">
    <text evidence="3 9 10">Belongs to the universal ribosomal protein uL5 family.</text>
</comment>
<evidence type="ECO:0000313" key="13">
    <source>
        <dbReference type="EMBL" id="ANA56876.1"/>
    </source>
</evidence>
<evidence type="ECO:0000256" key="6">
    <source>
        <dbReference type="ARBA" id="ARBA00022980"/>
    </source>
</evidence>
<dbReference type="EMBL" id="KX013545">
    <property type="protein sequence ID" value="ANA56876.1"/>
    <property type="molecule type" value="Genomic_DNA"/>
</dbReference>
<feature type="domain" description="Large ribosomal subunit protein uL5 C-terminal" evidence="12">
    <location>
        <begin position="117"/>
        <end position="210"/>
    </location>
</feature>
<dbReference type="GO" id="GO:0005840">
    <property type="term" value="C:ribosome"/>
    <property type="evidence" value="ECO:0007669"/>
    <property type="project" value="UniProtKB-KW"/>
</dbReference>
<dbReference type="PROSITE" id="PS00358">
    <property type="entry name" value="RIBOSOMAL_L5"/>
    <property type="match status" value="1"/>
</dbReference>
<dbReference type="InterPro" id="IPR002132">
    <property type="entry name" value="Ribosomal_uL5"/>
</dbReference>
<dbReference type="RefSeq" id="YP_009252742.1">
    <property type="nucleotide sequence ID" value="NC_030169.1"/>
</dbReference>
<dbReference type="Pfam" id="PF00281">
    <property type="entry name" value="Ribosomal_L5"/>
    <property type="match status" value="1"/>
</dbReference>
<organism evidence="13">
    <name type="scientific">Cymbomonas tetramitiformis</name>
    <dbReference type="NCBI Taxonomy" id="36881"/>
    <lineage>
        <taxon>Eukaryota</taxon>
        <taxon>Viridiplantae</taxon>
        <taxon>Chlorophyta</taxon>
        <taxon>Pyramimonadophyceae</taxon>
        <taxon>Pyramimonadales</taxon>
        <taxon>Pyramimonadaceae</taxon>
        <taxon>Cymbomonas</taxon>
    </lineage>
</organism>
<gene>
    <name evidence="13" type="primary">rpl15</name>
    <name evidence="9" type="synonym">rpl5</name>
</gene>
<dbReference type="InterPro" id="IPR020930">
    <property type="entry name" value="Ribosomal_uL5_bac-type"/>
</dbReference>
<evidence type="ECO:0000256" key="2">
    <source>
        <dbReference type="ARBA" id="ARBA00004229"/>
    </source>
</evidence>
<evidence type="ECO:0000256" key="4">
    <source>
        <dbReference type="ARBA" id="ARBA00011505"/>
    </source>
</evidence>
<evidence type="ECO:0000256" key="9">
    <source>
        <dbReference type="HAMAP-Rule" id="MF_01333"/>
    </source>
</evidence>
<evidence type="ECO:0000256" key="3">
    <source>
        <dbReference type="ARBA" id="ARBA00008553"/>
    </source>
</evidence>
<keyword evidence="6 9" id="KW-0689">Ribosomal protein</keyword>
<keyword evidence="7 9" id="KW-0687">Ribonucleoprotein</keyword>
<evidence type="ECO:0000256" key="8">
    <source>
        <dbReference type="ARBA" id="ARBA00035210"/>
    </source>
</evidence>
<protein>
    <recommendedName>
        <fullName evidence="8 9">Large ribosomal subunit protein uL5c</fullName>
    </recommendedName>
</protein>
<evidence type="ECO:0000256" key="5">
    <source>
        <dbReference type="ARBA" id="ARBA00022528"/>
    </source>
</evidence>
<evidence type="ECO:0000256" key="1">
    <source>
        <dbReference type="ARBA" id="ARBA00003898"/>
    </source>
</evidence>
<comment type="subunit">
    <text evidence="4 9">Part of the 50S ribosomal subunit; contacts the 5S rRNA.</text>
</comment>